<protein>
    <submittedName>
        <fullName evidence="1">Uncharacterized protein</fullName>
    </submittedName>
</protein>
<dbReference type="Proteomes" id="UP000567067">
    <property type="component" value="Unassembled WGS sequence"/>
</dbReference>
<gene>
    <name evidence="1" type="ORF">FHR92_004400</name>
</gene>
<comment type="caution">
    <text evidence="1">The sequence shown here is derived from an EMBL/GenBank/DDBJ whole genome shotgun (WGS) entry which is preliminary data.</text>
</comment>
<name>A0A7W3SXA8_9BACL</name>
<reference evidence="1 2" key="1">
    <citation type="submission" date="2020-08" db="EMBL/GenBank/DDBJ databases">
        <title>Genomic Encyclopedia of Type Strains, Phase III (KMG-III): the genomes of soil and plant-associated and newly described type strains.</title>
        <authorList>
            <person name="Whitman W."/>
        </authorList>
    </citation>
    <scope>NUCLEOTIDE SEQUENCE [LARGE SCALE GENOMIC DNA]</scope>
    <source>
        <strain evidence="1 2">CECT 8693</strain>
    </source>
</reference>
<proteinExistence type="predicted"/>
<dbReference type="EMBL" id="JACJIP010000038">
    <property type="protein sequence ID" value="MBA9087907.1"/>
    <property type="molecule type" value="Genomic_DNA"/>
</dbReference>
<organism evidence="1 2">
    <name type="scientific">Fontibacillus solani</name>
    <dbReference type="NCBI Taxonomy" id="1572857"/>
    <lineage>
        <taxon>Bacteria</taxon>
        <taxon>Bacillati</taxon>
        <taxon>Bacillota</taxon>
        <taxon>Bacilli</taxon>
        <taxon>Bacillales</taxon>
        <taxon>Paenibacillaceae</taxon>
        <taxon>Fontibacillus</taxon>
    </lineage>
</organism>
<keyword evidence="2" id="KW-1185">Reference proteome</keyword>
<accession>A0A7W3SXA8</accession>
<evidence type="ECO:0000313" key="1">
    <source>
        <dbReference type="EMBL" id="MBA9087907.1"/>
    </source>
</evidence>
<dbReference type="AlphaFoldDB" id="A0A7W3SXA8"/>
<evidence type="ECO:0000313" key="2">
    <source>
        <dbReference type="Proteomes" id="UP000567067"/>
    </source>
</evidence>
<sequence>MYGLRRDLYIFELAIESNWSTQTLRQKCPQVVHQHASLLVIQNHVVLVGDGMKQAKDGR</sequence>